<feature type="compositionally biased region" description="Polar residues" evidence="1">
    <location>
        <begin position="316"/>
        <end position="337"/>
    </location>
</feature>
<feature type="compositionally biased region" description="Low complexity" evidence="1">
    <location>
        <begin position="375"/>
        <end position="394"/>
    </location>
</feature>
<feature type="domain" description="BTB" evidence="2">
    <location>
        <begin position="461"/>
        <end position="542"/>
    </location>
</feature>
<dbReference type="PANTHER" id="PTHR45774:SF3">
    <property type="entry name" value="BTB (POZ) DOMAIN-CONTAINING 2B-RELATED"/>
    <property type="match status" value="1"/>
</dbReference>
<dbReference type="Gene3D" id="2.60.120.820">
    <property type="entry name" value="PHR domain"/>
    <property type="match status" value="1"/>
</dbReference>
<feature type="region of interest" description="Disordered" evidence="1">
    <location>
        <begin position="164"/>
        <end position="183"/>
    </location>
</feature>
<dbReference type="WBParaSite" id="maker-E.canG7_contigs_7526-snap-gene-0.80-mRNA-1">
    <property type="protein sequence ID" value="maker-E.canG7_contigs_7526-snap-gene-0.80-mRNA-1"/>
    <property type="gene ID" value="EcG7_02166"/>
</dbReference>
<feature type="compositionally biased region" description="Polar residues" evidence="1">
    <location>
        <begin position="733"/>
        <end position="748"/>
    </location>
</feature>
<feature type="compositionally biased region" description="Low complexity" evidence="1">
    <location>
        <begin position="297"/>
        <end position="308"/>
    </location>
</feature>
<protein>
    <submittedName>
        <fullName evidence="4">BTB domain-containing protein</fullName>
    </submittedName>
</protein>
<dbReference type="PANTHER" id="PTHR45774">
    <property type="entry name" value="BTB/POZ DOMAIN-CONTAINING"/>
    <property type="match status" value="1"/>
</dbReference>
<dbReference type="SMART" id="SM00875">
    <property type="entry name" value="BACK"/>
    <property type="match status" value="1"/>
</dbReference>
<dbReference type="GO" id="GO:0005829">
    <property type="term" value="C:cytosol"/>
    <property type="evidence" value="ECO:0007669"/>
    <property type="project" value="TreeGrafter"/>
</dbReference>
<dbReference type="Pfam" id="PF00651">
    <property type="entry name" value="BTB"/>
    <property type="match status" value="1"/>
</dbReference>
<feature type="region of interest" description="Disordered" evidence="1">
    <location>
        <begin position="841"/>
        <end position="899"/>
    </location>
</feature>
<feature type="region of interest" description="Disordered" evidence="1">
    <location>
        <begin position="429"/>
        <end position="451"/>
    </location>
</feature>
<dbReference type="AlphaFoldDB" id="A0A915F077"/>
<dbReference type="InterPro" id="IPR000210">
    <property type="entry name" value="BTB/POZ_dom"/>
</dbReference>
<reference evidence="4" key="1">
    <citation type="submission" date="2022-11" db="UniProtKB">
        <authorList>
            <consortium name="WormBaseParasite"/>
        </authorList>
    </citation>
    <scope>IDENTIFICATION</scope>
</reference>
<feature type="region of interest" description="Disordered" evidence="1">
    <location>
        <begin position="265"/>
        <end position="355"/>
    </location>
</feature>
<dbReference type="InterPro" id="IPR011333">
    <property type="entry name" value="SKP1/BTB/POZ_sf"/>
</dbReference>
<feature type="compositionally biased region" description="Polar residues" evidence="1">
    <location>
        <begin position="441"/>
        <end position="451"/>
    </location>
</feature>
<evidence type="ECO:0000313" key="4">
    <source>
        <dbReference type="WBParaSite" id="maker-E.canG7_contigs_7526-snap-gene-0.80-mRNA-1"/>
    </source>
</evidence>
<evidence type="ECO:0000256" key="1">
    <source>
        <dbReference type="SAM" id="MobiDB-lite"/>
    </source>
</evidence>
<sequence length="1057" mass="115967">AYTQSTLVGDWLRWGAVNRVITGTTVAHFSSLRAQHTCCLSLSPAFIVSPLLTDLAVQNDVDPFDTSILRNDAGTDNSGTDIASSPDIRLDRLSLHNSFAFLDSTQNRGAASSTIRLGVDGNHSAGPHRASTRHNDVFASLAELDDESPLEPSLVSPYFARGSGHTNRSQHWYPPIETPGHRSTTTVTNDNLFDRYLNRLLVDDPVGDSDVFPEVPSEANEPEEHENVVTPTDWRTNCKSIQDRLRSILCTERFTDVYFYIGGGEGWEKAGGQESKTRKRDSRCNGVLSPRPPMCPTSRRSTASAQRRQNTEQQRRISSAIAQASGNASAVAQTTPAASDAEDLETEARNREATVAEKAKTLAAMLLSMRDTADTPETPSSISSSLTSTSSSPSEVCPYFTKTTNTAVMCHLSDISDIDIESLCQKDGGRNKSKDRAKVVPQSTNSVTQSTAKEVAHSEVKRFAAHRLVLAIASPVFEAMFFGAFAEATGVLSTRPPTATPSVAGAIATPVVAMEMHVTDVTPAAFQQCLHYIYYDDMTLTDTLDDLYDTLYAAKKYLLTPLATACKNRLIVLCNLLPAKSLMTPQNVLLQLNRCSTMDEDELFKICWHTIDVLTPEVLTSEHFTYLERQTLLRLISRETLYCEEWEIFEALMRWSKLECTRTGITDNTLNVAGVMGDFLPYIRFTTMSLEDFIIHVSKSDILSLEVQHTILLQIATKMFAESENAAGKETAETTSSMEQEGETNISPQKRKGPQIHKCRRFTRTVALTSKEAYWSDTEYVIFKVSQAVFLAGVGLFRPMNKGTQLKVKVEVRQCTLNQSAEVNSPNGGFPVTYRSTGVSTLISGGSGHRRGHRHAGIQMSSYLRSSNDSRRRRESSSHGSNAHPRLSRTAEAASSPSTTIPRTLFKSVESRSGALCALEVTLNCAQSTSPVVETRFSRPIKLKSNHYYLLSVTPEEGRNTRCYFSRAPARSRVTVHTHIPSATFTIDTNDSSLVATEHTPPTSYRLVNFDFAFGSSSVSGDAIGGGSGSADKHLVSTLGVVGEAPHVPYILFFPVS</sequence>
<dbReference type="InterPro" id="IPR038648">
    <property type="entry name" value="PHR_sf"/>
</dbReference>
<dbReference type="PROSITE" id="PS50097">
    <property type="entry name" value="BTB"/>
    <property type="match status" value="1"/>
</dbReference>
<feature type="compositionally biased region" description="Basic and acidic residues" evidence="1">
    <location>
        <begin position="868"/>
        <end position="877"/>
    </location>
</feature>
<dbReference type="Proteomes" id="UP000887562">
    <property type="component" value="Unplaced"/>
</dbReference>
<evidence type="ECO:0000313" key="3">
    <source>
        <dbReference type="Proteomes" id="UP000887562"/>
    </source>
</evidence>
<proteinExistence type="predicted"/>
<organism evidence="3 4">
    <name type="scientific">Echinococcus canadensis</name>
    <dbReference type="NCBI Taxonomy" id="519352"/>
    <lineage>
        <taxon>Eukaryota</taxon>
        <taxon>Metazoa</taxon>
        <taxon>Spiralia</taxon>
        <taxon>Lophotrochozoa</taxon>
        <taxon>Platyhelminthes</taxon>
        <taxon>Cestoda</taxon>
        <taxon>Eucestoda</taxon>
        <taxon>Cyclophyllidea</taxon>
        <taxon>Taeniidae</taxon>
        <taxon>Echinococcus</taxon>
        <taxon>Echinococcus canadensis group</taxon>
    </lineage>
</organism>
<dbReference type="Gene3D" id="1.25.40.420">
    <property type="match status" value="1"/>
</dbReference>
<feature type="compositionally biased region" description="Basic and acidic residues" evidence="1">
    <location>
        <begin position="429"/>
        <end position="438"/>
    </location>
</feature>
<feature type="region of interest" description="Disordered" evidence="1">
    <location>
        <begin position="372"/>
        <end position="395"/>
    </location>
</feature>
<accession>A0A915F077</accession>
<dbReference type="SUPFAM" id="SSF54695">
    <property type="entry name" value="POZ domain"/>
    <property type="match status" value="1"/>
</dbReference>
<dbReference type="InterPro" id="IPR011705">
    <property type="entry name" value="BACK"/>
</dbReference>
<keyword evidence="3" id="KW-1185">Reference proteome</keyword>
<evidence type="ECO:0000259" key="2">
    <source>
        <dbReference type="PROSITE" id="PS50097"/>
    </source>
</evidence>
<dbReference type="Gene3D" id="3.30.710.10">
    <property type="entry name" value="Potassium Channel Kv1.1, Chain A"/>
    <property type="match status" value="1"/>
</dbReference>
<name>A0A915F077_9CEST</name>
<feature type="region of interest" description="Disordered" evidence="1">
    <location>
        <begin position="726"/>
        <end position="755"/>
    </location>
</feature>
<feature type="compositionally biased region" description="Basic and acidic residues" evidence="1">
    <location>
        <begin position="346"/>
        <end position="355"/>
    </location>
</feature>
<dbReference type="SMART" id="SM00225">
    <property type="entry name" value="BTB"/>
    <property type="match status" value="1"/>
</dbReference>
<dbReference type="GO" id="GO:0022008">
    <property type="term" value="P:neurogenesis"/>
    <property type="evidence" value="ECO:0007669"/>
    <property type="project" value="TreeGrafter"/>
</dbReference>
<dbReference type="Pfam" id="PF07707">
    <property type="entry name" value="BACK"/>
    <property type="match status" value="1"/>
</dbReference>